<organism evidence="1 2">
    <name type="scientific">Phenylobacterium deserti</name>
    <dbReference type="NCBI Taxonomy" id="1914756"/>
    <lineage>
        <taxon>Bacteria</taxon>
        <taxon>Pseudomonadati</taxon>
        <taxon>Pseudomonadota</taxon>
        <taxon>Alphaproteobacteria</taxon>
        <taxon>Caulobacterales</taxon>
        <taxon>Caulobacteraceae</taxon>
        <taxon>Phenylobacterium</taxon>
    </lineage>
</organism>
<evidence type="ECO:0000313" key="2">
    <source>
        <dbReference type="Proteomes" id="UP000249725"/>
    </source>
</evidence>
<dbReference type="OrthoDB" id="1705901at2"/>
<accession>A0A328AUF2</accession>
<gene>
    <name evidence="1" type="ORF">DJ018_00870</name>
</gene>
<protein>
    <submittedName>
        <fullName evidence="1">EcsC family protein</fullName>
    </submittedName>
</protein>
<dbReference type="PANTHER" id="PTHR41260:SF1">
    <property type="entry name" value="PROTEIN ECSC"/>
    <property type="match status" value="1"/>
</dbReference>
<reference evidence="2" key="1">
    <citation type="submission" date="2018-05" db="EMBL/GenBank/DDBJ databases">
        <authorList>
            <person name="Li X."/>
        </authorList>
    </citation>
    <scope>NUCLEOTIDE SEQUENCE [LARGE SCALE GENOMIC DNA]</scope>
    <source>
        <strain evidence="2">YIM 73061</strain>
    </source>
</reference>
<dbReference type="Pfam" id="PF12787">
    <property type="entry name" value="EcsC"/>
    <property type="match status" value="1"/>
</dbReference>
<comment type="caution">
    <text evidence="1">The sequence shown here is derived from an EMBL/GenBank/DDBJ whole genome shotgun (WGS) entry which is preliminary data.</text>
</comment>
<dbReference type="InterPro" id="IPR024787">
    <property type="entry name" value="EcsC"/>
</dbReference>
<proteinExistence type="predicted"/>
<keyword evidence="2" id="KW-1185">Reference proteome</keyword>
<dbReference type="EMBL" id="QFYR01000001">
    <property type="protein sequence ID" value="RAK56568.1"/>
    <property type="molecule type" value="Genomic_DNA"/>
</dbReference>
<dbReference type="RefSeq" id="WP_111512919.1">
    <property type="nucleotide sequence ID" value="NZ_QFYR01000001.1"/>
</dbReference>
<dbReference type="PANTHER" id="PTHR41260">
    <property type="entry name" value="PROTEIN ECSC"/>
    <property type="match status" value="1"/>
</dbReference>
<evidence type="ECO:0000313" key="1">
    <source>
        <dbReference type="EMBL" id="RAK56568.1"/>
    </source>
</evidence>
<name>A0A328AUF2_9CAUL</name>
<dbReference type="AlphaFoldDB" id="A0A328AUF2"/>
<dbReference type="Proteomes" id="UP000249725">
    <property type="component" value="Unassembled WGS sequence"/>
</dbReference>
<sequence>MAATPPFGAPEDVYEAWVREELRCWRAEVLKPPGLASRAARGVQQRVNRIIPEKVHAAVTRVIEQMTRGILTGSHAVTARPLSGVPLSERDRRALAAIASYRTAAAAEGGVAGAGGFWLAVADFPALIAIKIKLLFDLMAIYGRSGEDFAERLYLLHIFELAFSSADHRAQVFHTLEDWDRREHPSHLDGFNWRSFQQEYRDYIDLAKMAQLIPLIGAPVGAVVNWRLTERVGHTAMNAYRMRWLAQGE</sequence>